<keyword evidence="3 6" id="KW-0812">Transmembrane</keyword>
<evidence type="ECO:0000256" key="5">
    <source>
        <dbReference type="ARBA" id="ARBA00023136"/>
    </source>
</evidence>
<dbReference type="Pfam" id="PF10035">
    <property type="entry name" value="DUF2179"/>
    <property type="match status" value="1"/>
</dbReference>
<feature type="transmembrane region" description="Helical" evidence="6">
    <location>
        <begin position="127"/>
        <end position="150"/>
    </location>
</feature>
<comment type="caution">
    <text evidence="8">The sequence shown here is derived from an EMBL/GenBank/DDBJ whole genome shotgun (WGS) entry which is preliminary data.</text>
</comment>
<evidence type="ECO:0000313" key="9">
    <source>
        <dbReference type="Proteomes" id="UP000653127"/>
    </source>
</evidence>
<dbReference type="GO" id="GO:0005886">
    <property type="term" value="C:plasma membrane"/>
    <property type="evidence" value="ECO:0007669"/>
    <property type="project" value="UniProtKB-SubCell"/>
</dbReference>
<dbReference type="InterPro" id="IPR015867">
    <property type="entry name" value="N-reg_PII/ATP_PRibTrfase_C"/>
</dbReference>
<feature type="transmembrane region" description="Helical" evidence="6">
    <location>
        <begin position="97"/>
        <end position="115"/>
    </location>
</feature>
<keyword evidence="9" id="KW-1185">Reference proteome</keyword>
<comment type="subcellular location">
    <subcellularLocation>
        <location evidence="1">Cell membrane</location>
        <topology evidence="1">Multi-pass membrane protein</topology>
    </subcellularLocation>
</comment>
<accession>A0A926I4T9</accession>
<dbReference type="PANTHER" id="PTHR33545">
    <property type="entry name" value="UPF0750 MEMBRANE PROTEIN YITT-RELATED"/>
    <property type="match status" value="1"/>
</dbReference>
<gene>
    <name evidence="8" type="ORF">H8711_07305</name>
</gene>
<feature type="transmembrane region" description="Helical" evidence="6">
    <location>
        <begin position="171"/>
        <end position="199"/>
    </location>
</feature>
<dbReference type="PANTHER" id="PTHR33545:SF5">
    <property type="entry name" value="UPF0750 MEMBRANE PROTEIN YITT"/>
    <property type="match status" value="1"/>
</dbReference>
<dbReference type="InterPro" id="IPR019264">
    <property type="entry name" value="DUF2179"/>
</dbReference>
<feature type="transmembrane region" description="Helical" evidence="6">
    <location>
        <begin position="21"/>
        <end position="40"/>
    </location>
</feature>
<reference evidence="8" key="1">
    <citation type="submission" date="2020-08" db="EMBL/GenBank/DDBJ databases">
        <title>Genome public.</title>
        <authorList>
            <person name="Liu C."/>
            <person name="Sun Q."/>
        </authorList>
    </citation>
    <scope>NUCLEOTIDE SEQUENCE</scope>
    <source>
        <strain evidence="8">NSJ-31</strain>
    </source>
</reference>
<evidence type="ECO:0000259" key="7">
    <source>
        <dbReference type="Pfam" id="PF10035"/>
    </source>
</evidence>
<dbReference type="PIRSF" id="PIRSF006483">
    <property type="entry name" value="Membrane_protein_YitT"/>
    <property type="match status" value="1"/>
</dbReference>
<feature type="transmembrane region" description="Helical" evidence="6">
    <location>
        <begin position="60"/>
        <end position="85"/>
    </location>
</feature>
<dbReference type="InterPro" id="IPR003740">
    <property type="entry name" value="YitT"/>
</dbReference>
<organism evidence="8 9">
    <name type="scientific">Ligaoa zhengdingensis</name>
    <dbReference type="NCBI Taxonomy" id="2763658"/>
    <lineage>
        <taxon>Bacteria</taxon>
        <taxon>Bacillati</taxon>
        <taxon>Bacillota</taxon>
        <taxon>Clostridia</taxon>
        <taxon>Eubacteriales</taxon>
        <taxon>Oscillospiraceae</taxon>
        <taxon>Ligaoa</taxon>
    </lineage>
</organism>
<dbReference type="AlphaFoldDB" id="A0A926I4T9"/>
<proteinExistence type="predicted"/>
<name>A0A926I4T9_9FIRM</name>
<evidence type="ECO:0000256" key="3">
    <source>
        <dbReference type="ARBA" id="ARBA00022692"/>
    </source>
</evidence>
<dbReference type="CDD" id="cd16380">
    <property type="entry name" value="YitT_C"/>
    <property type="match status" value="1"/>
</dbReference>
<evidence type="ECO:0000256" key="2">
    <source>
        <dbReference type="ARBA" id="ARBA00022475"/>
    </source>
</evidence>
<dbReference type="Gene3D" id="3.30.70.120">
    <property type="match status" value="1"/>
</dbReference>
<feature type="domain" description="DUF2179" evidence="7">
    <location>
        <begin position="237"/>
        <end position="291"/>
    </location>
</feature>
<evidence type="ECO:0000256" key="4">
    <source>
        <dbReference type="ARBA" id="ARBA00022989"/>
    </source>
</evidence>
<sequence>MKEKLEEMLVYSEKGKVISGVLGILIYSIGLNLFIVPLGLYSGGLMGICQLIRTFLTSVLGLQFGSFDIAGIINYVLNVPVVILAYKVMNRIFVRKLVVILTAMSIFLSLIPIPAEPLLDEPLTGCLIGGIICGFGIGTYLRAGCSGGGFEVIGLYLTRKRNDFSVGKMSMIVNAVIYSICLVLFDVEVAIYSIIYMVFYSITMDKLHSQNILVEAIIISKTNNDLIEQNILKELHHGITHWNAHGGYTEENADVFYTVISKFEIATLKRIVYSANPQAFMVVKEGISVSGNFVKRL</sequence>
<evidence type="ECO:0000256" key="6">
    <source>
        <dbReference type="SAM" id="Phobius"/>
    </source>
</evidence>
<protein>
    <submittedName>
        <fullName evidence="8">YitT family protein</fullName>
    </submittedName>
</protein>
<dbReference type="RefSeq" id="WP_249282818.1">
    <property type="nucleotide sequence ID" value="NZ_JACRST010000009.1"/>
</dbReference>
<keyword evidence="2" id="KW-1003">Cell membrane</keyword>
<dbReference type="InterPro" id="IPR051461">
    <property type="entry name" value="UPF0750_membrane"/>
</dbReference>
<dbReference type="Proteomes" id="UP000653127">
    <property type="component" value="Unassembled WGS sequence"/>
</dbReference>
<dbReference type="Pfam" id="PF02588">
    <property type="entry name" value="YitT_membrane"/>
    <property type="match status" value="1"/>
</dbReference>
<evidence type="ECO:0000256" key="1">
    <source>
        <dbReference type="ARBA" id="ARBA00004651"/>
    </source>
</evidence>
<keyword evidence="4 6" id="KW-1133">Transmembrane helix</keyword>
<evidence type="ECO:0000313" key="8">
    <source>
        <dbReference type="EMBL" id="MBC8546740.1"/>
    </source>
</evidence>
<keyword evidence="5 6" id="KW-0472">Membrane</keyword>
<dbReference type="EMBL" id="JACRST010000009">
    <property type="protein sequence ID" value="MBC8546740.1"/>
    <property type="molecule type" value="Genomic_DNA"/>
</dbReference>